<dbReference type="InterPro" id="IPR036047">
    <property type="entry name" value="F-box-like_dom_sf"/>
</dbReference>
<keyword evidence="9" id="KW-1185">Reference proteome</keyword>
<dbReference type="EMBL" id="CAJNOU010000269">
    <property type="protein sequence ID" value="CAF0939617.1"/>
    <property type="molecule type" value="Genomic_DNA"/>
</dbReference>
<dbReference type="OrthoDB" id="10003697at2759"/>
<dbReference type="InterPro" id="IPR032675">
    <property type="entry name" value="LRR_dom_sf"/>
</dbReference>
<feature type="domain" description="F-box" evidence="1">
    <location>
        <begin position="5"/>
        <end position="55"/>
    </location>
</feature>
<dbReference type="Proteomes" id="UP000663882">
    <property type="component" value="Unassembled WGS sequence"/>
</dbReference>
<dbReference type="EMBL" id="CAJNOH010000007">
    <property type="protein sequence ID" value="CAF0739304.1"/>
    <property type="molecule type" value="Genomic_DNA"/>
</dbReference>
<dbReference type="EMBL" id="CAJOBE010003771">
    <property type="protein sequence ID" value="CAF3899748.1"/>
    <property type="molecule type" value="Genomic_DNA"/>
</dbReference>
<comment type="caution">
    <text evidence="2">The sequence shown here is derived from an EMBL/GenBank/DDBJ whole genome shotgun (WGS) entry which is preliminary data.</text>
</comment>
<dbReference type="PROSITE" id="PS50181">
    <property type="entry name" value="FBOX"/>
    <property type="match status" value="1"/>
</dbReference>
<dbReference type="EMBL" id="CAJOAX010000650">
    <property type="protein sequence ID" value="CAF3629467.1"/>
    <property type="molecule type" value="Genomic_DNA"/>
</dbReference>
<sequence>MNKYKSQLEDLPNELLSEIFKNFDARDLFRAFNNLNNRFNQLIQSFQHLQLFFHMDVSNVLKTNDEIFSFYVYTLIVNPWINFNLQNFSNVRRLRLNNPLPKVLEQLQPNVMPYLEHLSVFYTYNMYEMVLLHEKVFSNRFLNLKSCELYEKQTLITIPHWTQSPSIYIFKTEFIDSALYKIILSACPNLYFLKFLLYSSNGIPTNIPLHKNLKHMIIELREFDWFYDDDIISGFLKFVPNLEQLEIHRRNYSQHVREYIEYYDWLATIINIRLPLLRKFFFNFHLSKDENLIGCIDENMIIKIKSDFSNVHKGQYKAQLIIDRE</sequence>
<protein>
    <recommendedName>
        <fullName evidence="1">F-box domain-containing protein</fullName>
    </recommendedName>
</protein>
<dbReference type="Pfam" id="PF00646">
    <property type="entry name" value="F-box"/>
    <property type="match status" value="1"/>
</dbReference>
<evidence type="ECO:0000313" key="5">
    <source>
        <dbReference type="EMBL" id="CAF0939617.1"/>
    </source>
</evidence>
<evidence type="ECO:0000313" key="9">
    <source>
        <dbReference type="Proteomes" id="UP000663870"/>
    </source>
</evidence>
<evidence type="ECO:0000313" key="6">
    <source>
        <dbReference type="EMBL" id="CAF3629467.1"/>
    </source>
</evidence>
<evidence type="ECO:0000313" key="7">
    <source>
        <dbReference type="EMBL" id="CAF3899748.1"/>
    </source>
</evidence>
<reference evidence="2" key="1">
    <citation type="submission" date="2021-02" db="EMBL/GenBank/DDBJ databases">
        <authorList>
            <person name="Nowell W R."/>
        </authorList>
    </citation>
    <scope>NUCLEOTIDE SEQUENCE</scope>
</reference>
<evidence type="ECO:0000313" key="8">
    <source>
        <dbReference type="Proteomes" id="UP000663854"/>
    </source>
</evidence>
<proteinExistence type="predicted"/>
<evidence type="ECO:0000313" key="4">
    <source>
        <dbReference type="EMBL" id="CAF0801876.1"/>
    </source>
</evidence>
<dbReference type="EMBL" id="CAJNOO010000042">
    <property type="protein sequence ID" value="CAF0765331.1"/>
    <property type="molecule type" value="Genomic_DNA"/>
</dbReference>
<dbReference type="Proteomes" id="UP000663889">
    <property type="component" value="Unassembled WGS sequence"/>
</dbReference>
<dbReference type="SUPFAM" id="SSF81383">
    <property type="entry name" value="F-box domain"/>
    <property type="match status" value="1"/>
</dbReference>
<gene>
    <name evidence="7" type="ORF">FNK824_LOCUS20508</name>
    <name evidence="4" type="ORF">JXQ802_LOCUS4271</name>
    <name evidence="6" type="ORF">OTI717_LOCUS8234</name>
    <name evidence="2" type="ORF">PYM288_LOCUS1459</name>
    <name evidence="3" type="ORF">RFH988_LOCUS2061</name>
    <name evidence="5" type="ORF">SEV965_LOCUS7638</name>
</gene>
<dbReference type="InterPro" id="IPR001810">
    <property type="entry name" value="F-box_dom"/>
</dbReference>
<dbReference type="Proteomes" id="UP000663854">
    <property type="component" value="Unassembled WGS sequence"/>
</dbReference>
<organism evidence="2 8">
    <name type="scientific">Rotaria sordida</name>
    <dbReference type="NCBI Taxonomy" id="392033"/>
    <lineage>
        <taxon>Eukaryota</taxon>
        <taxon>Metazoa</taxon>
        <taxon>Spiralia</taxon>
        <taxon>Gnathifera</taxon>
        <taxon>Rotifera</taxon>
        <taxon>Eurotatoria</taxon>
        <taxon>Bdelloidea</taxon>
        <taxon>Philodinida</taxon>
        <taxon>Philodinidae</taxon>
        <taxon>Rotaria</taxon>
    </lineage>
</organism>
<dbReference type="Proteomes" id="UP000663874">
    <property type="component" value="Unassembled WGS sequence"/>
</dbReference>
<dbReference type="EMBL" id="CAJNOL010000059">
    <property type="protein sequence ID" value="CAF0801876.1"/>
    <property type="molecule type" value="Genomic_DNA"/>
</dbReference>
<name>A0A813NV55_9BILA</name>
<evidence type="ECO:0000313" key="3">
    <source>
        <dbReference type="EMBL" id="CAF0765331.1"/>
    </source>
</evidence>
<dbReference type="Proteomes" id="UP000663823">
    <property type="component" value="Unassembled WGS sequence"/>
</dbReference>
<evidence type="ECO:0000313" key="2">
    <source>
        <dbReference type="EMBL" id="CAF0739304.1"/>
    </source>
</evidence>
<dbReference type="Proteomes" id="UP000663870">
    <property type="component" value="Unassembled WGS sequence"/>
</dbReference>
<dbReference type="AlphaFoldDB" id="A0A813NV55"/>
<accession>A0A813NV55</accession>
<evidence type="ECO:0000259" key="1">
    <source>
        <dbReference type="PROSITE" id="PS50181"/>
    </source>
</evidence>
<dbReference type="Gene3D" id="3.80.10.10">
    <property type="entry name" value="Ribonuclease Inhibitor"/>
    <property type="match status" value="1"/>
</dbReference>